<organism evidence="4">
    <name type="scientific">marine metagenome</name>
    <dbReference type="NCBI Taxonomy" id="408172"/>
    <lineage>
        <taxon>unclassified sequences</taxon>
        <taxon>metagenomes</taxon>
        <taxon>ecological metagenomes</taxon>
    </lineage>
</organism>
<comment type="subcellular location">
    <subcellularLocation>
        <location evidence="1">Cell membrane</location>
        <topology evidence="1">Multi-pass membrane protein</topology>
    </subcellularLocation>
</comment>
<gene>
    <name evidence="4" type="ORF">METZ01_LOCUS358863</name>
</gene>
<proteinExistence type="predicted"/>
<accession>A0A382S7Z0</accession>
<keyword evidence="3" id="KW-1003">Cell membrane</keyword>
<dbReference type="PANTHER" id="PTHR43163">
    <property type="entry name" value="DIPEPTIDE TRANSPORT SYSTEM PERMEASE PROTEIN DPPB-RELATED"/>
    <property type="match status" value="1"/>
</dbReference>
<keyword evidence="2" id="KW-0813">Transport</keyword>
<evidence type="ECO:0000256" key="2">
    <source>
        <dbReference type="ARBA" id="ARBA00022448"/>
    </source>
</evidence>
<dbReference type="GO" id="GO:0005886">
    <property type="term" value="C:plasma membrane"/>
    <property type="evidence" value="ECO:0007669"/>
    <property type="project" value="UniProtKB-SubCell"/>
</dbReference>
<protein>
    <recommendedName>
        <fullName evidence="5">ABC transmembrane type-1 domain-containing protein</fullName>
    </recommendedName>
</protein>
<evidence type="ECO:0000256" key="1">
    <source>
        <dbReference type="ARBA" id="ARBA00004651"/>
    </source>
</evidence>
<dbReference type="EMBL" id="UINC01127109">
    <property type="protein sequence ID" value="SVD06009.1"/>
    <property type="molecule type" value="Genomic_DNA"/>
</dbReference>
<reference evidence="4" key="1">
    <citation type="submission" date="2018-05" db="EMBL/GenBank/DDBJ databases">
        <authorList>
            <person name="Lanie J.A."/>
            <person name="Ng W.-L."/>
            <person name="Kazmierczak K.M."/>
            <person name="Andrzejewski T.M."/>
            <person name="Davidsen T.M."/>
            <person name="Wayne K.J."/>
            <person name="Tettelin H."/>
            <person name="Glass J.I."/>
            <person name="Rusch D."/>
            <person name="Podicherti R."/>
            <person name="Tsui H.-C.T."/>
            <person name="Winkler M.E."/>
        </authorList>
    </citation>
    <scope>NUCLEOTIDE SEQUENCE</scope>
</reference>
<name>A0A382S7Z0_9ZZZZ</name>
<dbReference type="AlphaFoldDB" id="A0A382S7Z0"/>
<dbReference type="PANTHER" id="PTHR43163:SF6">
    <property type="entry name" value="DIPEPTIDE TRANSPORT SYSTEM PERMEASE PROTEIN DPPB-RELATED"/>
    <property type="match status" value="1"/>
</dbReference>
<sequence length="106" mass="12112">MMIMTMLVVSLILFLVMEINIESVAVKVLGQFSTDLQRELWLEKHGYFRPTYIRYFEWLGNILQGSFGYSVVYKTEVGDLIWPRLKNTGILAGLTLGVVVPLSILL</sequence>
<keyword evidence="3" id="KW-0472">Membrane</keyword>
<evidence type="ECO:0000256" key="3">
    <source>
        <dbReference type="ARBA" id="ARBA00022475"/>
    </source>
</evidence>
<evidence type="ECO:0000313" key="4">
    <source>
        <dbReference type="EMBL" id="SVD06009.1"/>
    </source>
</evidence>
<feature type="non-terminal residue" evidence="4">
    <location>
        <position position="106"/>
    </location>
</feature>
<evidence type="ECO:0008006" key="5">
    <source>
        <dbReference type="Google" id="ProtNLM"/>
    </source>
</evidence>